<organism evidence="3 4">
    <name type="scientific">Pirellula staleyi (strain ATCC 27377 / DSM 6068 / ICPB 4128)</name>
    <name type="common">Pirella staleyi</name>
    <dbReference type="NCBI Taxonomy" id="530564"/>
    <lineage>
        <taxon>Bacteria</taxon>
        <taxon>Pseudomonadati</taxon>
        <taxon>Planctomycetota</taxon>
        <taxon>Planctomycetia</taxon>
        <taxon>Pirellulales</taxon>
        <taxon>Pirellulaceae</taxon>
        <taxon>Pirellula</taxon>
    </lineage>
</organism>
<name>D2QXL6_PIRSD</name>
<feature type="transmembrane region" description="Helical" evidence="1">
    <location>
        <begin position="12"/>
        <end position="35"/>
    </location>
</feature>
<protein>
    <recommendedName>
        <fullName evidence="2">DUF1559 domain-containing protein</fullName>
    </recommendedName>
</protein>
<dbReference type="KEGG" id="psl:Psta_1526"/>
<keyword evidence="1" id="KW-0472">Membrane</keyword>
<sequence length="303" mass="33236">MTIRSARPNNGFTIVELLVVIAIIAVLVALLLPAVQSVRESARIAQCANHLKQMGHAAQLHHTQWELLPSGGAHWTYKRTKASNGAPLRSFKQNWGWAYQILPFLEQQAAYENTDDAKAAAAIIPVYFCPSRRRPVALPGITNGLADRTLRGALDYAGNGGYSSTLFPALNNENGVDGVIQPIKTTKRINLSDIKDGAGSTILLGERQYNRYFAADPLQAADENNGYIDGWDWDTIRWSNSIPARDRRDTTTYSHRFGGPHSGIAQFVFVDGSVRKLSYRIDPSTFRALCNRAAGSSPDPAAL</sequence>
<dbReference type="OrthoDB" id="255848at2"/>
<proteinExistence type="predicted"/>
<keyword evidence="1" id="KW-0812">Transmembrane</keyword>
<dbReference type="eggNOG" id="COG2165">
    <property type="taxonomic scope" value="Bacteria"/>
</dbReference>
<keyword evidence="1" id="KW-1133">Transmembrane helix</keyword>
<dbReference type="InterPro" id="IPR011453">
    <property type="entry name" value="DUF1559"/>
</dbReference>
<dbReference type="NCBIfam" id="TIGR02532">
    <property type="entry name" value="IV_pilin_GFxxxE"/>
    <property type="match status" value="1"/>
</dbReference>
<dbReference type="NCBIfam" id="TIGR04294">
    <property type="entry name" value="pre_pil_HX9DG"/>
    <property type="match status" value="1"/>
</dbReference>
<accession>D2QXL6</accession>
<dbReference type="AlphaFoldDB" id="D2QXL6"/>
<evidence type="ECO:0000259" key="2">
    <source>
        <dbReference type="Pfam" id="PF07596"/>
    </source>
</evidence>
<dbReference type="EMBL" id="CP001848">
    <property type="protein sequence ID" value="ADB16201.1"/>
    <property type="molecule type" value="Genomic_DNA"/>
</dbReference>
<dbReference type="STRING" id="530564.Psta_1526"/>
<dbReference type="InterPro" id="IPR012902">
    <property type="entry name" value="N_methyl_site"/>
</dbReference>
<dbReference type="Proteomes" id="UP000001887">
    <property type="component" value="Chromosome"/>
</dbReference>
<dbReference type="HOGENOM" id="CLU_041661_0_0_0"/>
<feature type="domain" description="DUF1559" evidence="2">
    <location>
        <begin position="36"/>
        <end position="283"/>
    </location>
</feature>
<gene>
    <name evidence="3" type="ordered locus">Psta_1526</name>
</gene>
<keyword evidence="4" id="KW-1185">Reference proteome</keyword>
<evidence type="ECO:0000313" key="4">
    <source>
        <dbReference type="Proteomes" id="UP000001887"/>
    </source>
</evidence>
<dbReference type="SUPFAM" id="SSF54523">
    <property type="entry name" value="Pili subunits"/>
    <property type="match status" value="1"/>
</dbReference>
<dbReference type="Pfam" id="PF07963">
    <property type="entry name" value="N_methyl"/>
    <property type="match status" value="1"/>
</dbReference>
<dbReference type="PANTHER" id="PTHR30093:SF2">
    <property type="entry name" value="TYPE II SECRETION SYSTEM PROTEIN H"/>
    <property type="match status" value="1"/>
</dbReference>
<evidence type="ECO:0000313" key="3">
    <source>
        <dbReference type="EMBL" id="ADB16201.1"/>
    </source>
</evidence>
<dbReference type="PANTHER" id="PTHR30093">
    <property type="entry name" value="GENERAL SECRETION PATHWAY PROTEIN G"/>
    <property type="match status" value="1"/>
</dbReference>
<dbReference type="InterPro" id="IPR027558">
    <property type="entry name" value="Pre_pil_HX9DG_C"/>
</dbReference>
<dbReference type="InterPro" id="IPR045584">
    <property type="entry name" value="Pilin-like"/>
</dbReference>
<evidence type="ECO:0000256" key="1">
    <source>
        <dbReference type="SAM" id="Phobius"/>
    </source>
</evidence>
<dbReference type="Pfam" id="PF07596">
    <property type="entry name" value="SBP_bac_10"/>
    <property type="match status" value="1"/>
</dbReference>
<reference evidence="3 4" key="1">
    <citation type="journal article" date="2009" name="Stand. Genomic Sci.">
        <title>Complete genome sequence of Pirellula staleyi type strain (ATCC 27377).</title>
        <authorList>
            <person name="Clum A."/>
            <person name="Tindall B.J."/>
            <person name="Sikorski J."/>
            <person name="Ivanova N."/>
            <person name="Mavrommatis K."/>
            <person name="Lucas S."/>
            <person name="Glavina del Rio T."/>
            <person name="Nolan M."/>
            <person name="Chen F."/>
            <person name="Tice H."/>
            <person name="Pitluck S."/>
            <person name="Cheng J.F."/>
            <person name="Chertkov O."/>
            <person name="Brettin T."/>
            <person name="Han C."/>
            <person name="Detter J.C."/>
            <person name="Kuske C."/>
            <person name="Bruce D."/>
            <person name="Goodwin L."/>
            <person name="Ovchinikova G."/>
            <person name="Pati A."/>
            <person name="Mikhailova N."/>
            <person name="Chen A."/>
            <person name="Palaniappan K."/>
            <person name="Land M."/>
            <person name="Hauser L."/>
            <person name="Chang Y.J."/>
            <person name="Jeffries C.D."/>
            <person name="Chain P."/>
            <person name="Rohde M."/>
            <person name="Goker M."/>
            <person name="Bristow J."/>
            <person name="Eisen J.A."/>
            <person name="Markowitz V."/>
            <person name="Hugenholtz P."/>
            <person name="Kyrpides N.C."/>
            <person name="Klenk H.P."/>
            <person name="Lapidus A."/>
        </authorList>
    </citation>
    <scope>NUCLEOTIDE SEQUENCE [LARGE SCALE GENOMIC DNA]</scope>
    <source>
        <strain evidence="4">ATCC 27377 / DSM 6068 / ICPB 4128</strain>
    </source>
</reference>
<dbReference type="Gene3D" id="3.30.700.10">
    <property type="entry name" value="Glycoprotein, Type 4 Pilin"/>
    <property type="match status" value="1"/>
</dbReference>